<proteinExistence type="predicted"/>
<feature type="non-terminal residue" evidence="2">
    <location>
        <position position="1"/>
    </location>
</feature>
<evidence type="ECO:0000313" key="2">
    <source>
        <dbReference type="EMBL" id="RDX96445.1"/>
    </source>
</evidence>
<accession>A0A371H0Y8</accession>
<dbReference type="Proteomes" id="UP000257109">
    <property type="component" value="Unassembled WGS sequence"/>
</dbReference>
<organism evidence="2 3">
    <name type="scientific">Mucuna pruriens</name>
    <name type="common">Velvet bean</name>
    <name type="synonym">Dolichos pruriens</name>
    <dbReference type="NCBI Taxonomy" id="157652"/>
    <lineage>
        <taxon>Eukaryota</taxon>
        <taxon>Viridiplantae</taxon>
        <taxon>Streptophyta</taxon>
        <taxon>Embryophyta</taxon>
        <taxon>Tracheophyta</taxon>
        <taxon>Spermatophyta</taxon>
        <taxon>Magnoliopsida</taxon>
        <taxon>eudicotyledons</taxon>
        <taxon>Gunneridae</taxon>
        <taxon>Pentapetalae</taxon>
        <taxon>rosids</taxon>
        <taxon>fabids</taxon>
        <taxon>Fabales</taxon>
        <taxon>Fabaceae</taxon>
        <taxon>Papilionoideae</taxon>
        <taxon>50 kb inversion clade</taxon>
        <taxon>NPAAA clade</taxon>
        <taxon>indigoferoid/millettioid clade</taxon>
        <taxon>Phaseoleae</taxon>
        <taxon>Mucuna</taxon>
    </lineage>
</organism>
<dbReference type="AlphaFoldDB" id="A0A371H0Y8"/>
<keyword evidence="3" id="KW-1185">Reference proteome</keyword>
<evidence type="ECO:0000256" key="1">
    <source>
        <dbReference type="SAM" id="MobiDB-lite"/>
    </source>
</evidence>
<gene>
    <name evidence="2" type="ORF">CR513_20905</name>
</gene>
<feature type="region of interest" description="Disordered" evidence="1">
    <location>
        <begin position="1"/>
        <end position="32"/>
    </location>
</feature>
<comment type="caution">
    <text evidence="2">The sequence shown here is derived from an EMBL/GenBank/DDBJ whole genome shotgun (WGS) entry which is preliminary data.</text>
</comment>
<name>A0A371H0Y8_MUCPR</name>
<reference evidence="2" key="1">
    <citation type="submission" date="2018-05" db="EMBL/GenBank/DDBJ databases">
        <title>Draft genome of Mucuna pruriens seed.</title>
        <authorList>
            <person name="Nnadi N.E."/>
            <person name="Vos R."/>
            <person name="Hasami M.H."/>
            <person name="Devisetty U.K."/>
            <person name="Aguiy J.C."/>
        </authorList>
    </citation>
    <scope>NUCLEOTIDE SEQUENCE [LARGE SCALE GENOMIC DNA]</scope>
    <source>
        <strain evidence="2">JCA_2017</strain>
    </source>
</reference>
<dbReference type="EMBL" id="QJKJ01003888">
    <property type="protein sequence ID" value="RDX96445.1"/>
    <property type="molecule type" value="Genomic_DNA"/>
</dbReference>
<sequence length="91" mass="10410">MSVATRKRCSRSILTIQERPTQRRDPQITFSNKDCEGTIPHLDDPMVISAVIVDYKVEWLGQRPVLVGFLEDGLVRIKFRGVSRNADRIRG</sequence>
<feature type="compositionally biased region" description="Basic residues" evidence="1">
    <location>
        <begin position="1"/>
        <end position="10"/>
    </location>
</feature>
<dbReference type="OrthoDB" id="1937476at2759"/>
<evidence type="ECO:0000313" key="3">
    <source>
        <dbReference type="Proteomes" id="UP000257109"/>
    </source>
</evidence>
<protein>
    <submittedName>
        <fullName evidence="2">Uncharacterized protein</fullName>
    </submittedName>
</protein>